<name>A0ABN6IY01_9CLOT</name>
<keyword evidence="1" id="KW-0812">Transmembrane</keyword>
<dbReference type="Proteomes" id="UP000824633">
    <property type="component" value="Chromosome"/>
</dbReference>
<dbReference type="EMBL" id="AP024849">
    <property type="protein sequence ID" value="BCZ47010.1"/>
    <property type="molecule type" value="Genomic_DNA"/>
</dbReference>
<dbReference type="Pfam" id="PF02325">
    <property type="entry name" value="CCB3_YggT"/>
    <property type="match status" value="1"/>
</dbReference>
<evidence type="ECO:0000256" key="1">
    <source>
        <dbReference type="SAM" id="Phobius"/>
    </source>
</evidence>
<keyword evidence="1" id="KW-0472">Membrane</keyword>
<gene>
    <name evidence="2" type="ORF">psyc5s11_30770</name>
</gene>
<feature type="transmembrane region" description="Helical" evidence="1">
    <location>
        <begin position="59"/>
        <end position="79"/>
    </location>
</feature>
<evidence type="ECO:0000313" key="2">
    <source>
        <dbReference type="EMBL" id="BCZ47010.1"/>
    </source>
</evidence>
<keyword evidence="1" id="KW-1133">Transmembrane helix</keyword>
<protein>
    <submittedName>
        <fullName evidence="2">YggT family protein</fullName>
    </submittedName>
</protein>
<evidence type="ECO:0000313" key="3">
    <source>
        <dbReference type="Proteomes" id="UP000824633"/>
    </source>
</evidence>
<proteinExistence type="predicted"/>
<sequence>MTYSIVTVLSGLFSLLELAIFIECIASWIPQIQGNKYMNIIHNFIYPILEPLKRLQDKLIPGLPMDFSPIIALVILNMLKRIVFGSLF</sequence>
<accession>A0ABN6IY01</accession>
<dbReference type="RefSeq" id="WP_224033400.1">
    <property type="nucleotide sequence ID" value="NZ_AP024849.1"/>
</dbReference>
<dbReference type="InterPro" id="IPR003425">
    <property type="entry name" value="CCB3/YggT"/>
</dbReference>
<organism evidence="2 3">
    <name type="scientific">Clostridium gelidum</name>
    <dbReference type="NCBI Taxonomy" id="704125"/>
    <lineage>
        <taxon>Bacteria</taxon>
        <taxon>Bacillati</taxon>
        <taxon>Bacillota</taxon>
        <taxon>Clostridia</taxon>
        <taxon>Eubacteriales</taxon>
        <taxon>Clostridiaceae</taxon>
        <taxon>Clostridium</taxon>
    </lineage>
</organism>
<keyword evidence="3" id="KW-1185">Reference proteome</keyword>
<reference evidence="3" key="1">
    <citation type="submission" date="2021-07" db="EMBL/GenBank/DDBJ databases">
        <title>Complete genome sequencing of a Clostridium isolate.</title>
        <authorList>
            <person name="Ueki A."/>
            <person name="Tonouchi A."/>
        </authorList>
    </citation>
    <scope>NUCLEOTIDE SEQUENCE [LARGE SCALE GENOMIC DNA]</scope>
    <source>
        <strain evidence="3">C5S11</strain>
    </source>
</reference>